<keyword evidence="2" id="KW-1185">Reference proteome</keyword>
<dbReference type="EMBL" id="CM023472">
    <property type="protein sequence ID" value="KAH7960580.1"/>
    <property type="molecule type" value="Genomic_DNA"/>
</dbReference>
<dbReference type="Proteomes" id="UP000821865">
    <property type="component" value="Chromosome 3"/>
</dbReference>
<sequence>MLKAVEMSSQEGAWFLLKEDMSHKSRYVIYIPTCLPEHSTRVRKTREQIVTENLDERSTNVWKHNIIQTYEDRPASLENICLADIVANYCFDTRRKQNVERKQQSVIRFRHYTADTPLDYKR</sequence>
<reference evidence="1" key="1">
    <citation type="submission" date="2020-05" db="EMBL/GenBank/DDBJ databases">
        <title>Large-scale comparative analyses of tick genomes elucidate their genetic diversity and vector capacities.</title>
        <authorList>
            <person name="Jia N."/>
            <person name="Wang J."/>
            <person name="Shi W."/>
            <person name="Du L."/>
            <person name="Sun Y."/>
            <person name="Zhan W."/>
            <person name="Jiang J."/>
            <person name="Wang Q."/>
            <person name="Zhang B."/>
            <person name="Ji P."/>
            <person name="Sakyi L.B."/>
            <person name="Cui X."/>
            <person name="Yuan T."/>
            <person name="Jiang B."/>
            <person name="Yang W."/>
            <person name="Lam T.T.-Y."/>
            <person name="Chang Q."/>
            <person name="Ding S."/>
            <person name="Wang X."/>
            <person name="Zhu J."/>
            <person name="Ruan X."/>
            <person name="Zhao L."/>
            <person name="Wei J."/>
            <person name="Que T."/>
            <person name="Du C."/>
            <person name="Cheng J."/>
            <person name="Dai P."/>
            <person name="Han X."/>
            <person name="Huang E."/>
            <person name="Gao Y."/>
            <person name="Liu J."/>
            <person name="Shao H."/>
            <person name="Ye R."/>
            <person name="Li L."/>
            <person name="Wei W."/>
            <person name="Wang X."/>
            <person name="Wang C."/>
            <person name="Yang T."/>
            <person name="Huo Q."/>
            <person name="Li W."/>
            <person name="Guo W."/>
            <person name="Chen H."/>
            <person name="Zhou L."/>
            <person name="Ni X."/>
            <person name="Tian J."/>
            <person name="Zhou Y."/>
            <person name="Sheng Y."/>
            <person name="Liu T."/>
            <person name="Pan Y."/>
            <person name="Xia L."/>
            <person name="Li J."/>
            <person name="Zhao F."/>
            <person name="Cao W."/>
        </authorList>
    </citation>
    <scope>NUCLEOTIDE SEQUENCE</scope>
    <source>
        <strain evidence="1">Dsil-2018</strain>
    </source>
</reference>
<accession>A0ACB8D7Z4</accession>
<gene>
    <name evidence="1" type="ORF">HPB49_021335</name>
</gene>
<organism evidence="1 2">
    <name type="scientific">Dermacentor silvarum</name>
    <name type="common">Tick</name>
    <dbReference type="NCBI Taxonomy" id="543639"/>
    <lineage>
        <taxon>Eukaryota</taxon>
        <taxon>Metazoa</taxon>
        <taxon>Ecdysozoa</taxon>
        <taxon>Arthropoda</taxon>
        <taxon>Chelicerata</taxon>
        <taxon>Arachnida</taxon>
        <taxon>Acari</taxon>
        <taxon>Parasitiformes</taxon>
        <taxon>Ixodida</taxon>
        <taxon>Ixodoidea</taxon>
        <taxon>Ixodidae</taxon>
        <taxon>Rhipicephalinae</taxon>
        <taxon>Dermacentor</taxon>
    </lineage>
</organism>
<proteinExistence type="predicted"/>
<comment type="caution">
    <text evidence="1">The sequence shown here is derived from an EMBL/GenBank/DDBJ whole genome shotgun (WGS) entry which is preliminary data.</text>
</comment>
<evidence type="ECO:0000313" key="1">
    <source>
        <dbReference type="EMBL" id="KAH7960580.1"/>
    </source>
</evidence>
<protein>
    <submittedName>
        <fullName evidence="1">Uncharacterized protein</fullName>
    </submittedName>
</protein>
<evidence type="ECO:0000313" key="2">
    <source>
        <dbReference type="Proteomes" id="UP000821865"/>
    </source>
</evidence>
<name>A0ACB8D7Z4_DERSI</name>